<evidence type="ECO:0000313" key="3">
    <source>
        <dbReference type="EMBL" id="CAG5101216.1"/>
    </source>
</evidence>
<keyword evidence="4" id="KW-1185">Reference proteome</keyword>
<protein>
    <submittedName>
        <fullName evidence="3">Similar to spoplb: Speckle-type POZ protein-like B (Danio rerio)</fullName>
    </submittedName>
</protein>
<sequence>MLLDNSAEFLPNDTLTIQAEVIIDDDALTIPVENLPNSSQSQLAQDLGNLYGSKENCDITIIVGNTRFDAHKLILNV</sequence>
<dbReference type="InterPro" id="IPR002083">
    <property type="entry name" value="MATH/TRAF_dom"/>
</dbReference>
<comment type="caution">
    <text evidence="3">The sequence shown here is derived from an EMBL/GenBank/DDBJ whole genome shotgun (WGS) entry which is preliminary data.</text>
</comment>
<feature type="domain" description="MATH" evidence="2">
    <location>
        <begin position="1"/>
        <end position="21"/>
    </location>
</feature>
<dbReference type="PROSITE" id="PS50097">
    <property type="entry name" value="BTB"/>
    <property type="match status" value="1"/>
</dbReference>
<evidence type="ECO:0000313" key="4">
    <source>
        <dbReference type="Proteomes" id="UP000786811"/>
    </source>
</evidence>
<dbReference type="OrthoDB" id="9997739at2759"/>
<dbReference type="EMBL" id="CAJNRD030001122">
    <property type="protein sequence ID" value="CAG5101216.1"/>
    <property type="molecule type" value="Genomic_DNA"/>
</dbReference>
<dbReference type="SUPFAM" id="SSF54695">
    <property type="entry name" value="POZ domain"/>
    <property type="match status" value="1"/>
</dbReference>
<dbReference type="InterPro" id="IPR011333">
    <property type="entry name" value="SKP1/BTB/POZ_sf"/>
</dbReference>
<dbReference type="Pfam" id="PF00651">
    <property type="entry name" value="BTB"/>
    <property type="match status" value="1"/>
</dbReference>
<dbReference type="AlphaFoldDB" id="A0A8J2HPB7"/>
<proteinExistence type="predicted"/>
<dbReference type="Gene3D" id="3.30.710.10">
    <property type="entry name" value="Potassium Channel Kv1.1, Chain A"/>
    <property type="match status" value="1"/>
</dbReference>
<feature type="domain" description="BTB" evidence="1">
    <location>
        <begin position="57"/>
        <end position="77"/>
    </location>
</feature>
<name>A0A8J2HPB7_COTCN</name>
<evidence type="ECO:0000259" key="1">
    <source>
        <dbReference type="PROSITE" id="PS50097"/>
    </source>
</evidence>
<dbReference type="PROSITE" id="PS50144">
    <property type="entry name" value="MATH"/>
    <property type="match status" value="1"/>
</dbReference>
<dbReference type="Proteomes" id="UP000786811">
    <property type="component" value="Unassembled WGS sequence"/>
</dbReference>
<reference evidence="3" key="1">
    <citation type="submission" date="2021-04" db="EMBL/GenBank/DDBJ databases">
        <authorList>
            <person name="Chebbi M.A.C M."/>
        </authorList>
    </citation>
    <scope>NUCLEOTIDE SEQUENCE</scope>
</reference>
<dbReference type="InterPro" id="IPR000210">
    <property type="entry name" value="BTB/POZ_dom"/>
</dbReference>
<organism evidence="3 4">
    <name type="scientific">Cotesia congregata</name>
    <name type="common">Parasitoid wasp</name>
    <name type="synonym">Apanteles congregatus</name>
    <dbReference type="NCBI Taxonomy" id="51543"/>
    <lineage>
        <taxon>Eukaryota</taxon>
        <taxon>Metazoa</taxon>
        <taxon>Ecdysozoa</taxon>
        <taxon>Arthropoda</taxon>
        <taxon>Hexapoda</taxon>
        <taxon>Insecta</taxon>
        <taxon>Pterygota</taxon>
        <taxon>Neoptera</taxon>
        <taxon>Endopterygota</taxon>
        <taxon>Hymenoptera</taxon>
        <taxon>Apocrita</taxon>
        <taxon>Ichneumonoidea</taxon>
        <taxon>Braconidae</taxon>
        <taxon>Microgastrinae</taxon>
        <taxon>Cotesia</taxon>
    </lineage>
</organism>
<gene>
    <name evidence="3" type="ORF">HICCMSTLAB_LOCUS10289</name>
</gene>
<accession>A0A8J2HPB7</accession>
<evidence type="ECO:0000259" key="2">
    <source>
        <dbReference type="PROSITE" id="PS50144"/>
    </source>
</evidence>